<organism evidence="1 2">
    <name type="scientific">Candidatus Methylocalor cossyra</name>
    <dbReference type="NCBI Taxonomy" id="3108543"/>
    <lineage>
        <taxon>Bacteria</taxon>
        <taxon>Pseudomonadati</taxon>
        <taxon>Pseudomonadota</taxon>
        <taxon>Gammaproteobacteria</taxon>
        <taxon>Methylococcales</taxon>
        <taxon>Methylococcaceae</taxon>
        <taxon>Candidatus Methylocalor</taxon>
    </lineage>
</organism>
<accession>A0ABM9NLD2</accession>
<dbReference type="InterPro" id="IPR036969">
    <property type="entry name" value="Citrate_synthase_sf"/>
</dbReference>
<evidence type="ECO:0008006" key="3">
    <source>
        <dbReference type="Google" id="ProtNLM"/>
    </source>
</evidence>
<dbReference type="RefSeq" id="WP_348757965.1">
    <property type="nucleotide sequence ID" value="NZ_OZ026884.1"/>
</dbReference>
<dbReference type="Proteomes" id="UP001497493">
    <property type="component" value="Chromosome"/>
</dbReference>
<dbReference type="EMBL" id="OZ026884">
    <property type="protein sequence ID" value="CAL1241446.1"/>
    <property type="molecule type" value="Genomic_DNA"/>
</dbReference>
<keyword evidence="2" id="KW-1185">Reference proteome</keyword>
<protein>
    <recommendedName>
        <fullName evidence="3">Citrate synthase (unknown stereospecificity)</fullName>
    </recommendedName>
</protein>
<name>A0ABM9NLD2_9GAMM</name>
<dbReference type="SUPFAM" id="SSF48256">
    <property type="entry name" value="Citrate synthase"/>
    <property type="match status" value="1"/>
</dbReference>
<evidence type="ECO:0000313" key="2">
    <source>
        <dbReference type="Proteomes" id="UP001497493"/>
    </source>
</evidence>
<proteinExistence type="predicted"/>
<reference evidence="1 2" key="1">
    <citation type="submission" date="2024-04" db="EMBL/GenBank/DDBJ databases">
        <authorList>
            <person name="Cremers G."/>
        </authorList>
    </citation>
    <scope>NUCLEOTIDE SEQUENCE [LARGE SCALE GENOMIC DNA]</scope>
    <source>
        <strain evidence="1">MeCH1-AG</strain>
    </source>
</reference>
<evidence type="ECO:0000313" key="1">
    <source>
        <dbReference type="EMBL" id="CAL1241446.1"/>
    </source>
</evidence>
<gene>
    <name evidence="1" type="ORF">MECH1_V1_2670</name>
</gene>
<sequence length="275" mass="30792">MTTGPEQLLERESSWVTDLGAWFPDQGRVIFRGKEVFRDLKDFSWMAMWLYAITGRQFTAKQLRLFEGCWVLCTSYPDPRLWNNRVAALAGSSRSTAGLALGAATAVSDASIYGGRPCLGTSDFLHRTQQQLDQGADLAELLREEYRKHRTIPGYGRPLARRDERIEPMMRLAESLGLASGPYVALAFRIQKQLRELRLRFRMNAAALCAALTADQGLSPREFYHFASLSFSAGIIACYVDAAARPEGTLFPLRCARLAYQGPPPRSWEPPSEPP</sequence>